<dbReference type="EMBL" id="JAQLKE010000003">
    <property type="protein sequence ID" value="MDB7082699.1"/>
    <property type="molecule type" value="Genomic_DNA"/>
</dbReference>
<organism evidence="4 5">
    <name type="scientific">Thomasclavelia ramosa</name>
    <dbReference type="NCBI Taxonomy" id="1547"/>
    <lineage>
        <taxon>Bacteria</taxon>
        <taxon>Bacillati</taxon>
        <taxon>Bacillota</taxon>
        <taxon>Erysipelotrichia</taxon>
        <taxon>Erysipelotrichales</taxon>
        <taxon>Coprobacillaceae</taxon>
        <taxon>Thomasclavelia</taxon>
    </lineage>
</organism>
<dbReference type="Gene3D" id="3.30.450.20">
    <property type="entry name" value="PAS domain"/>
    <property type="match status" value="1"/>
</dbReference>
<evidence type="ECO:0000313" key="4">
    <source>
        <dbReference type="EMBL" id="MDB7082699.1"/>
    </source>
</evidence>
<evidence type="ECO:0000313" key="5">
    <source>
        <dbReference type="Proteomes" id="UP001211987"/>
    </source>
</evidence>
<dbReference type="PANTHER" id="PTHR33121:SF70">
    <property type="entry name" value="SIGNALING PROTEIN YKOW"/>
    <property type="match status" value="1"/>
</dbReference>
<dbReference type="Gene3D" id="3.20.20.450">
    <property type="entry name" value="EAL domain"/>
    <property type="match status" value="1"/>
</dbReference>
<evidence type="ECO:0000256" key="1">
    <source>
        <dbReference type="SAM" id="Phobius"/>
    </source>
</evidence>
<dbReference type="Pfam" id="PF00990">
    <property type="entry name" value="GGDEF"/>
    <property type="match status" value="1"/>
</dbReference>
<dbReference type="SMART" id="SM00267">
    <property type="entry name" value="GGDEF"/>
    <property type="match status" value="1"/>
</dbReference>
<dbReference type="PROSITE" id="PS50883">
    <property type="entry name" value="EAL"/>
    <property type="match status" value="1"/>
</dbReference>
<keyword evidence="1" id="KW-1133">Transmembrane helix</keyword>
<feature type="domain" description="GGDEF" evidence="3">
    <location>
        <begin position="347"/>
        <end position="480"/>
    </location>
</feature>
<feature type="domain" description="EAL" evidence="2">
    <location>
        <begin position="489"/>
        <end position="743"/>
    </location>
</feature>
<feature type="transmembrane region" description="Helical" evidence="1">
    <location>
        <begin position="285"/>
        <end position="307"/>
    </location>
</feature>
<proteinExistence type="predicted"/>
<evidence type="ECO:0000259" key="3">
    <source>
        <dbReference type="PROSITE" id="PS50887"/>
    </source>
</evidence>
<dbReference type="SUPFAM" id="SSF55073">
    <property type="entry name" value="Nucleotide cyclase"/>
    <property type="match status" value="1"/>
</dbReference>
<evidence type="ECO:0000259" key="2">
    <source>
        <dbReference type="PROSITE" id="PS50883"/>
    </source>
</evidence>
<dbReference type="Gene3D" id="3.30.70.270">
    <property type="match status" value="1"/>
</dbReference>
<dbReference type="CDD" id="cd18773">
    <property type="entry name" value="PDC1_HK_sensor"/>
    <property type="match status" value="1"/>
</dbReference>
<dbReference type="InterPro" id="IPR050706">
    <property type="entry name" value="Cyclic-di-GMP_PDE-like"/>
</dbReference>
<dbReference type="Proteomes" id="UP001211987">
    <property type="component" value="Unassembled WGS sequence"/>
</dbReference>
<name>A0A9Q7HUA7_9FIRM</name>
<reference evidence="4" key="1">
    <citation type="submission" date="2023-01" db="EMBL/GenBank/DDBJ databases">
        <title>Human gut microbiome strain richness.</title>
        <authorList>
            <person name="Chen-Liaw A."/>
        </authorList>
    </citation>
    <scope>NUCLEOTIDE SEQUENCE</scope>
    <source>
        <strain evidence="4">1001217st2_G6_1001217B_191108</strain>
    </source>
</reference>
<dbReference type="SUPFAM" id="SSF141868">
    <property type="entry name" value="EAL domain-like"/>
    <property type="match status" value="1"/>
</dbReference>
<dbReference type="Pfam" id="PF00563">
    <property type="entry name" value="EAL"/>
    <property type="match status" value="1"/>
</dbReference>
<keyword evidence="1" id="KW-0472">Membrane</keyword>
<dbReference type="PANTHER" id="PTHR33121">
    <property type="entry name" value="CYCLIC DI-GMP PHOSPHODIESTERASE PDEF"/>
    <property type="match status" value="1"/>
</dbReference>
<dbReference type="AlphaFoldDB" id="A0A9Q7HUA7"/>
<dbReference type="GO" id="GO:0071111">
    <property type="term" value="F:cyclic-guanylate-specific phosphodiesterase activity"/>
    <property type="evidence" value="ECO:0007669"/>
    <property type="project" value="InterPro"/>
</dbReference>
<dbReference type="InterPro" id="IPR035919">
    <property type="entry name" value="EAL_sf"/>
</dbReference>
<dbReference type="InterPro" id="IPR043128">
    <property type="entry name" value="Rev_trsase/Diguanyl_cyclase"/>
</dbReference>
<dbReference type="RefSeq" id="WP_003537035.1">
    <property type="nucleotide sequence ID" value="NZ_AP031443.1"/>
</dbReference>
<dbReference type="NCBIfam" id="TIGR00254">
    <property type="entry name" value="GGDEF"/>
    <property type="match status" value="1"/>
</dbReference>
<sequence>MKIKNFKRIYVDIVISCLIIAVVATFFAFKSQTISQEQVLNTLSEISSQSVNVIDKEIQKNVAVLANLSIYISQEDAFDPVKIINKIKKVNEINNFKRIGIIDERGQSYTTDDNNILLNEQQMTRFNKAMNGEVSITDTLPDLIDGEEVSVYTLPITFDNDQHCVLFGAYASRYYKETLSVSTFDGLGYSFIIKENGDKIVDSSNKTSIKFSNFFDDIGAISKENKEKLENLKHNIKNEKSGFLEYDRTDEARYLYYQKLDVNDWYLLSVIPASVVDNNINGMLFLGYMMLGCCLLGILYLITRIVLMYRNNQKRLEEVALVDEVTGCGSYTRFRLAGGDILKSTKSKYTMVYFNILKFQYINDLYGYDEGNLILVKIAKILNNLLQEKEFCARIQADHFVALLQYDSVTQLKKRAEYMIKNMENAINSNDEAAYRIKMIVGIYLIENYNDRIESMVDRAATVIRDENRHELENCNFYNDNIRQRMYKNKELEDLFEEALHNHEFEVYFQPKYSTKKKRLYGAEALVRWKSSKLGSISPGEFIPVLERSSNIIELDEYVFVITCKQIRKWLDDGLEVAPIAVNVSQLHLYRQDFVESYLKVIDAYQIPYNLIELEMTETSLFDNRDILKDILNKFRKLKITVSMDDFGSGYSSIMMLESMPIDCLKIDKTMIDDLEVNSKAKEILKSIISLAQSLGLVVVAEGVEQAGQYEELIRMKVDYIQGYYCARPLPLDEYEKILKLKK</sequence>
<dbReference type="InterPro" id="IPR001633">
    <property type="entry name" value="EAL_dom"/>
</dbReference>
<dbReference type="InterPro" id="IPR029787">
    <property type="entry name" value="Nucleotide_cyclase"/>
</dbReference>
<feature type="transmembrane region" description="Helical" evidence="1">
    <location>
        <begin position="9"/>
        <end position="29"/>
    </location>
</feature>
<comment type="caution">
    <text evidence="4">The sequence shown here is derived from an EMBL/GenBank/DDBJ whole genome shotgun (WGS) entry which is preliminary data.</text>
</comment>
<dbReference type="PROSITE" id="PS50887">
    <property type="entry name" value="GGDEF"/>
    <property type="match status" value="1"/>
</dbReference>
<dbReference type="CDD" id="cd01948">
    <property type="entry name" value="EAL"/>
    <property type="match status" value="1"/>
</dbReference>
<dbReference type="SMART" id="SM00052">
    <property type="entry name" value="EAL"/>
    <property type="match status" value="1"/>
</dbReference>
<keyword evidence="1" id="KW-0812">Transmembrane</keyword>
<gene>
    <name evidence="4" type="ORF">PM738_02700</name>
</gene>
<protein>
    <submittedName>
        <fullName evidence="4">GGDEF domain-containing protein</fullName>
    </submittedName>
</protein>
<accession>A0A9Q7HUA7</accession>
<dbReference type="InterPro" id="IPR000160">
    <property type="entry name" value="GGDEF_dom"/>
</dbReference>